<dbReference type="InterPro" id="IPR005829">
    <property type="entry name" value="Sugar_transporter_CS"/>
</dbReference>
<gene>
    <name evidence="10" type="ORF">WG929_17405</name>
</gene>
<evidence type="ECO:0000256" key="8">
    <source>
        <dbReference type="RuleBase" id="RU365088"/>
    </source>
</evidence>
<organism evidence="10 11">
    <name type="scientific">Oceanobacter antarcticus</name>
    <dbReference type="NCBI Taxonomy" id="3133425"/>
    <lineage>
        <taxon>Bacteria</taxon>
        <taxon>Pseudomonadati</taxon>
        <taxon>Pseudomonadota</taxon>
        <taxon>Gammaproteobacteria</taxon>
        <taxon>Oceanospirillales</taxon>
        <taxon>Oceanospirillaceae</taxon>
        <taxon>Oceanobacter</taxon>
    </lineage>
</organism>
<evidence type="ECO:0000256" key="4">
    <source>
        <dbReference type="ARBA" id="ARBA00022475"/>
    </source>
</evidence>
<keyword evidence="11" id="KW-1185">Reference proteome</keyword>
<dbReference type="EMBL" id="JBBKTX010000026">
    <property type="protein sequence ID" value="MFK4754192.1"/>
    <property type="molecule type" value="Genomic_DNA"/>
</dbReference>
<dbReference type="InterPro" id="IPR011701">
    <property type="entry name" value="MFS"/>
</dbReference>
<reference evidence="10 11" key="1">
    <citation type="submission" date="2024-03" db="EMBL/GenBank/DDBJ databases">
        <title>High-quality draft genome sequence of Oceanobacter sp. wDCs-4.</title>
        <authorList>
            <person name="Dong C."/>
        </authorList>
    </citation>
    <scope>NUCLEOTIDE SEQUENCE [LARGE SCALE GENOMIC DNA]</scope>
    <source>
        <strain evidence="11">wDCs-4</strain>
    </source>
</reference>
<feature type="transmembrane region" description="Helical" evidence="8">
    <location>
        <begin position="136"/>
        <end position="158"/>
    </location>
</feature>
<evidence type="ECO:0000256" key="7">
    <source>
        <dbReference type="ARBA" id="ARBA00023136"/>
    </source>
</evidence>
<feature type="transmembrane region" description="Helical" evidence="8">
    <location>
        <begin position="249"/>
        <end position="269"/>
    </location>
</feature>
<feature type="transmembrane region" description="Helical" evidence="8">
    <location>
        <begin position="336"/>
        <end position="359"/>
    </location>
</feature>
<evidence type="ECO:0000256" key="2">
    <source>
        <dbReference type="ARBA" id="ARBA00006236"/>
    </source>
</evidence>
<feature type="transmembrane region" description="Helical" evidence="8">
    <location>
        <begin position="304"/>
        <end position="324"/>
    </location>
</feature>
<comment type="subcellular location">
    <subcellularLocation>
        <location evidence="8">Cell inner membrane</location>
        <topology evidence="8">Multi-pass membrane protein</topology>
    </subcellularLocation>
    <subcellularLocation>
        <location evidence="1">Cell membrane</location>
        <topology evidence="1">Multi-pass membrane protein</topology>
    </subcellularLocation>
</comment>
<dbReference type="Gene3D" id="1.20.1720.10">
    <property type="entry name" value="Multidrug resistance protein D"/>
    <property type="match status" value="1"/>
</dbReference>
<dbReference type="InterPro" id="IPR004812">
    <property type="entry name" value="Efflux_drug-R_Bcr/CmlA"/>
</dbReference>
<evidence type="ECO:0000313" key="11">
    <source>
        <dbReference type="Proteomes" id="UP001620597"/>
    </source>
</evidence>
<accession>A0ABW8NMV2</accession>
<keyword evidence="3 8" id="KW-0813">Transport</keyword>
<dbReference type="CDD" id="cd17320">
    <property type="entry name" value="MFS_MdfA_MDR_like"/>
    <property type="match status" value="1"/>
</dbReference>
<protein>
    <recommendedName>
        <fullName evidence="8">Bcr/CflA family efflux transporter</fullName>
    </recommendedName>
</protein>
<feature type="transmembrane region" description="Helical" evidence="8">
    <location>
        <begin position="211"/>
        <end position="229"/>
    </location>
</feature>
<feature type="transmembrane region" description="Helical" evidence="8">
    <location>
        <begin position="48"/>
        <end position="66"/>
    </location>
</feature>
<dbReference type="PROSITE" id="PS50850">
    <property type="entry name" value="MFS"/>
    <property type="match status" value="1"/>
</dbReference>
<evidence type="ECO:0000256" key="5">
    <source>
        <dbReference type="ARBA" id="ARBA00022692"/>
    </source>
</evidence>
<keyword evidence="6 8" id="KW-1133">Transmembrane helix</keyword>
<feature type="transmembrane region" description="Helical" evidence="8">
    <location>
        <begin position="276"/>
        <end position="298"/>
    </location>
</feature>
<feature type="transmembrane region" description="Helical" evidence="8">
    <location>
        <begin position="78"/>
        <end position="97"/>
    </location>
</feature>
<dbReference type="InterPro" id="IPR036259">
    <property type="entry name" value="MFS_trans_sf"/>
</dbReference>
<keyword evidence="7 8" id="KW-0472">Membrane</keyword>
<evidence type="ECO:0000259" key="9">
    <source>
        <dbReference type="PROSITE" id="PS50850"/>
    </source>
</evidence>
<name>A0ABW8NMV2_9GAMM</name>
<keyword evidence="5 8" id="KW-0812">Transmembrane</keyword>
<dbReference type="NCBIfam" id="TIGR00710">
    <property type="entry name" value="efflux_Bcr_CflA"/>
    <property type="match status" value="1"/>
</dbReference>
<dbReference type="PANTHER" id="PTHR23502">
    <property type="entry name" value="MAJOR FACILITATOR SUPERFAMILY"/>
    <property type="match status" value="1"/>
</dbReference>
<keyword evidence="4" id="KW-1003">Cell membrane</keyword>
<feature type="transmembrane region" description="Helical" evidence="8">
    <location>
        <begin position="365"/>
        <end position="384"/>
    </location>
</feature>
<feature type="transmembrane region" description="Helical" evidence="8">
    <location>
        <begin position="103"/>
        <end position="124"/>
    </location>
</feature>
<evidence type="ECO:0000256" key="1">
    <source>
        <dbReference type="ARBA" id="ARBA00004651"/>
    </source>
</evidence>
<comment type="similarity">
    <text evidence="2 8">Belongs to the major facilitator superfamily. Bcr/CmlA family.</text>
</comment>
<sequence length="397" mass="42304">MSSVAVRLTPGFLLMLSALTALTPLGTDIYLSAVPAIASDYGNSLHEVELSVSVFLMGFSLGQLLGGPLSDRYGRRRMVLIGLSIFAVGSLGIILAPSLDVMLAFRVVQALGGGLAVVNSTAIIRDLASGREGAGAMIRVIQVMMIAPLVAPLLGMLILKMLGWHSVFGFLLIYALLLIVLFYFRLPETRKVRTGGNPLRNYWQVLSDRRIWGFVASTCAAYAGMLSFVTSSPGIFMGHFGLSDTVYPLVFGCVVLTMLAMSKVNLHLLKRYSPPVLISIGQKIQIAMGMLMVGYIFLFDELSVWPLTLMLMLYIGSHGFVVANATSSITEYFPHLAGTATALVGALGFASGGIAGGVVSALSDGSPKAMVCMMLAAVLFGSIIRRLTKSFQELASA</sequence>
<feature type="domain" description="Major facilitator superfamily (MFS) profile" evidence="9">
    <location>
        <begin position="12"/>
        <end position="397"/>
    </location>
</feature>
<keyword evidence="8" id="KW-0997">Cell inner membrane</keyword>
<comment type="caution">
    <text evidence="8">Lacks conserved residue(s) required for the propagation of feature annotation.</text>
</comment>
<evidence type="ECO:0000256" key="6">
    <source>
        <dbReference type="ARBA" id="ARBA00022989"/>
    </source>
</evidence>
<dbReference type="RefSeq" id="WP_416207126.1">
    <property type="nucleotide sequence ID" value="NZ_JBBKTX010000026.1"/>
</dbReference>
<dbReference type="PROSITE" id="PS00216">
    <property type="entry name" value="SUGAR_TRANSPORT_1"/>
    <property type="match status" value="1"/>
</dbReference>
<dbReference type="PANTHER" id="PTHR23502:SF132">
    <property type="entry name" value="POLYAMINE TRANSPORTER 2-RELATED"/>
    <property type="match status" value="1"/>
</dbReference>
<dbReference type="SUPFAM" id="SSF103473">
    <property type="entry name" value="MFS general substrate transporter"/>
    <property type="match status" value="1"/>
</dbReference>
<proteinExistence type="inferred from homology"/>
<dbReference type="Proteomes" id="UP001620597">
    <property type="component" value="Unassembled WGS sequence"/>
</dbReference>
<dbReference type="Pfam" id="PF07690">
    <property type="entry name" value="MFS_1"/>
    <property type="match status" value="1"/>
</dbReference>
<dbReference type="InterPro" id="IPR020846">
    <property type="entry name" value="MFS_dom"/>
</dbReference>
<comment type="caution">
    <text evidence="10">The sequence shown here is derived from an EMBL/GenBank/DDBJ whole genome shotgun (WGS) entry which is preliminary data.</text>
</comment>
<evidence type="ECO:0000313" key="10">
    <source>
        <dbReference type="EMBL" id="MFK4754192.1"/>
    </source>
</evidence>
<evidence type="ECO:0000256" key="3">
    <source>
        <dbReference type="ARBA" id="ARBA00022448"/>
    </source>
</evidence>
<feature type="transmembrane region" description="Helical" evidence="8">
    <location>
        <begin position="164"/>
        <end position="184"/>
    </location>
</feature>